<proteinExistence type="predicted"/>
<feature type="compositionally biased region" description="Polar residues" evidence="1">
    <location>
        <begin position="285"/>
        <end position="311"/>
    </location>
</feature>
<dbReference type="VEuPathDB" id="TriTrypDB:TvY486_1008470"/>
<feature type="region of interest" description="Disordered" evidence="1">
    <location>
        <begin position="283"/>
        <end position="320"/>
    </location>
</feature>
<dbReference type="EMBL" id="HE573026">
    <property type="protein sequence ID" value="CCC51801.1"/>
    <property type="molecule type" value="Genomic_DNA"/>
</dbReference>
<feature type="region of interest" description="Disordered" evidence="1">
    <location>
        <begin position="351"/>
        <end position="376"/>
    </location>
</feature>
<evidence type="ECO:0000256" key="1">
    <source>
        <dbReference type="SAM" id="MobiDB-lite"/>
    </source>
</evidence>
<evidence type="ECO:0000313" key="2">
    <source>
        <dbReference type="EMBL" id="CCC51801.1"/>
    </source>
</evidence>
<sequence>MASGTCFGGDDWCLGFNGLLQTEAENRLRGLFERLVDSVRSVEALAEAERGPRTGWNPYRPVRGEHLQQSILNCEVFEWRSKIHESSLFVAGTALPLHESPITPSNNEAAESSFLMLVTGAGEGANTSLDDRQNNVSLVLEGGRLEETDESSGFGTLQNGSPPARDAQFIQRVVDGIFDALWKSVAVPWISEQQPEQRTQWREARGLEALHALVTGAGFQVHDVDQKGALTRGPDKLQRRLKYWQQGTPENSSRCPESSSTMLCNETPIQELPVLMKLCDRQMHSSRSARTRSTLQEGSSLTQRGLSVTSKKQGEQPCMDSELLRSARGLSRRVKLRGLCEGLRVTDKGVPMSTETDVSNSVLPARQKSRSGLPCPRDTISPTYLLSSRVSHNIFSARAGKERASGPRSARLGRGHRLAPVLVTGKQFSSPTSVPSPQQRR</sequence>
<feature type="compositionally biased region" description="Polar residues" evidence="1">
    <location>
        <begin position="353"/>
        <end position="362"/>
    </location>
</feature>
<protein>
    <submittedName>
        <fullName evidence="2">Uncharacterized protein</fullName>
    </submittedName>
</protein>
<gene>
    <name evidence="2" type="ORF">TVY486_1008470</name>
</gene>
<name>G0U7E3_TRYVY</name>
<accession>G0U7E3</accession>
<feature type="compositionally biased region" description="Polar residues" evidence="1">
    <location>
        <begin position="426"/>
        <end position="441"/>
    </location>
</feature>
<reference evidence="2" key="1">
    <citation type="journal article" date="2012" name="Proc. Natl. Acad. Sci. U.S.A.">
        <title>Antigenic diversity is generated by distinct evolutionary mechanisms in African trypanosome species.</title>
        <authorList>
            <person name="Jackson A.P."/>
            <person name="Berry A."/>
            <person name="Aslett M."/>
            <person name="Allison H.C."/>
            <person name="Burton P."/>
            <person name="Vavrova-Anderson J."/>
            <person name="Brown R."/>
            <person name="Browne H."/>
            <person name="Corton N."/>
            <person name="Hauser H."/>
            <person name="Gamble J."/>
            <person name="Gilderthorp R."/>
            <person name="Marcello L."/>
            <person name="McQuillan J."/>
            <person name="Otto T.D."/>
            <person name="Quail M.A."/>
            <person name="Sanders M.J."/>
            <person name="van Tonder A."/>
            <person name="Ginger M.L."/>
            <person name="Field M.C."/>
            <person name="Barry J.D."/>
            <person name="Hertz-Fowler C."/>
            <person name="Berriman M."/>
        </authorList>
    </citation>
    <scope>NUCLEOTIDE SEQUENCE</scope>
    <source>
        <strain evidence="2">Y486</strain>
    </source>
</reference>
<dbReference type="AlphaFoldDB" id="G0U7E3"/>
<feature type="region of interest" description="Disordered" evidence="1">
    <location>
        <begin position="398"/>
        <end position="441"/>
    </location>
</feature>
<organism evidence="2">
    <name type="scientific">Trypanosoma vivax (strain Y486)</name>
    <dbReference type="NCBI Taxonomy" id="1055687"/>
    <lineage>
        <taxon>Eukaryota</taxon>
        <taxon>Discoba</taxon>
        <taxon>Euglenozoa</taxon>
        <taxon>Kinetoplastea</taxon>
        <taxon>Metakinetoplastina</taxon>
        <taxon>Trypanosomatida</taxon>
        <taxon>Trypanosomatidae</taxon>
        <taxon>Trypanosoma</taxon>
        <taxon>Duttonella</taxon>
    </lineage>
</organism>